<dbReference type="Proteomes" id="UP000292452">
    <property type="component" value="Unassembled WGS sequence"/>
</dbReference>
<dbReference type="Gene3D" id="3.40.50.1820">
    <property type="entry name" value="alpha/beta hydrolase"/>
    <property type="match status" value="1"/>
</dbReference>
<evidence type="ECO:0000313" key="2">
    <source>
        <dbReference type="EMBL" id="TBO57836.1"/>
    </source>
</evidence>
<dbReference type="RefSeq" id="WP_131124338.1">
    <property type="nucleotide sequence ID" value="NZ_SIXH01000188.1"/>
</dbReference>
<comment type="caution">
    <text evidence="2">The sequence shown here is derived from an EMBL/GenBank/DDBJ whole genome shotgun (WGS) entry which is preliminary data.</text>
</comment>
<dbReference type="SUPFAM" id="SSF53474">
    <property type="entry name" value="alpha/beta-Hydrolases"/>
    <property type="match status" value="1"/>
</dbReference>
<dbReference type="InterPro" id="IPR052897">
    <property type="entry name" value="Sec-Metab_Biosynth_Hydrolase"/>
</dbReference>
<keyword evidence="2" id="KW-0378">Hydrolase</keyword>
<organism evidence="2 3">
    <name type="scientific">Streptomyces kasugaensis</name>
    <dbReference type="NCBI Taxonomy" id="1946"/>
    <lineage>
        <taxon>Bacteria</taxon>
        <taxon>Bacillati</taxon>
        <taxon>Actinomycetota</taxon>
        <taxon>Actinomycetes</taxon>
        <taxon>Kitasatosporales</taxon>
        <taxon>Streptomycetaceae</taxon>
        <taxon>Streptomyces</taxon>
    </lineage>
</organism>
<proteinExistence type="predicted"/>
<dbReference type="GO" id="GO:0016787">
    <property type="term" value="F:hydrolase activity"/>
    <property type="evidence" value="ECO:0007669"/>
    <property type="project" value="UniProtKB-KW"/>
</dbReference>
<dbReference type="PANTHER" id="PTHR37017">
    <property type="entry name" value="AB HYDROLASE-1 DOMAIN-CONTAINING PROTEIN-RELATED"/>
    <property type="match status" value="1"/>
</dbReference>
<dbReference type="InterPro" id="IPR000073">
    <property type="entry name" value="AB_hydrolase_1"/>
</dbReference>
<feature type="domain" description="AB hydrolase-1" evidence="1">
    <location>
        <begin position="4"/>
        <end position="206"/>
    </location>
</feature>
<dbReference type="Pfam" id="PF12697">
    <property type="entry name" value="Abhydrolase_6"/>
    <property type="match status" value="1"/>
</dbReference>
<name>A0A4Q9HS68_STRKA</name>
<keyword evidence="3" id="KW-1185">Reference proteome</keyword>
<evidence type="ECO:0000313" key="3">
    <source>
        <dbReference type="Proteomes" id="UP000292452"/>
    </source>
</evidence>
<accession>A0A4Q9HS68</accession>
<dbReference type="AlphaFoldDB" id="A0A4Q9HS68"/>
<dbReference type="InterPro" id="IPR029058">
    <property type="entry name" value="AB_hydrolase_fold"/>
</dbReference>
<gene>
    <name evidence="2" type="ORF">EYS09_20620</name>
</gene>
<sequence length="233" mass="24442">MAGVVLVHGLYHRPEHFAQVAADLRTSGAEVVVPELHRGSLAADTAVVQAAVDGLGEPPVVLGHSYGGSVITGLRGVAHLVYLAAFVPDAAQSASGLGGASPELQAAIVPEADGSTRLDPDRAADVLYADCPAHLAADAVRLLRAQAPCCGRGVPERQSWKRAPATYIVCSQDRAIDPRLQRRMAVRCGFVREWRTGHSPFVGRPELITGLVRELLDDAGSPHRAGAGATTTR</sequence>
<evidence type="ECO:0000259" key="1">
    <source>
        <dbReference type="Pfam" id="PF12697"/>
    </source>
</evidence>
<protein>
    <submittedName>
        <fullName evidence="2">Alpha/beta hydrolase</fullName>
    </submittedName>
</protein>
<reference evidence="2 3" key="1">
    <citation type="submission" date="2019-02" db="EMBL/GenBank/DDBJ databases">
        <title>Draft Genome Sequence of Streptomyces sp. AM-2504, identified by 16S rRNA comparative analysis as a Streptomyces Kasugaensis strain.</title>
        <authorList>
            <person name="Napolioni V."/>
            <person name="Giuliodori A.M."/>
            <person name="Spurio R."/>
            <person name="Fabbretti A."/>
        </authorList>
    </citation>
    <scope>NUCLEOTIDE SEQUENCE [LARGE SCALE GENOMIC DNA]</scope>
    <source>
        <strain evidence="2 3">AM-2504</strain>
    </source>
</reference>
<dbReference type="EMBL" id="SIXH01000188">
    <property type="protein sequence ID" value="TBO57836.1"/>
    <property type="molecule type" value="Genomic_DNA"/>
</dbReference>
<dbReference type="PANTHER" id="PTHR37017:SF11">
    <property type="entry name" value="ESTERASE_LIPASE_THIOESTERASE DOMAIN-CONTAINING PROTEIN"/>
    <property type="match status" value="1"/>
</dbReference>